<feature type="domain" description="GP-PDE" evidence="1">
    <location>
        <begin position="9"/>
        <end position="177"/>
    </location>
</feature>
<dbReference type="GO" id="GO:0006629">
    <property type="term" value="P:lipid metabolic process"/>
    <property type="evidence" value="ECO:0007669"/>
    <property type="project" value="InterPro"/>
</dbReference>
<name>A0A3B0WCV1_9ZZZZ</name>
<dbReference type="Pfam" id="PF03009">
    <property type="entry name" value="GDPD"/>
    <property type="match status" value="1"/>
</dbReference>
<organism evidence="2">
    <name type="scientific">hydrothermal vent metagenome</name>
    <dbReference type="NCBI Taxonomy" id="652676"/>
    <lineage>
        <taxon>unclassified sequences</taxon>
        <taxon>metagenomes</taxon>
        <taxon>ecological metagenomes</taxon>
    </lineage>
</organism>
<dbReference type="Gene3D" id="3.20.20.190">
    <property type="entry name" value="Phosphatidylinositol (PI) phosphodiesterase"/>
    <property type="match status" value="1"/>
</dbReference>
<evidence type="ECO:0000259" key="1">
    <source>
        <dbReference type="PROSITE" id="PS51704"/>
    </source>
</evidence>
<evidence type="ECO:0000313" key="2">
    <source>
        <dbReference type="EMBL" id="VAW42386.1"/>
    </source>
</evidence>
<accession>A0A3B0WCV1</accession>
<dbReference type="SUPFAM" id="SSF51695">
    <property type="entry name" value="PLC-like phosphodiesterases"/>
    <property type="match status" value="1"/>
</dbReference>
<gene>
    <name evidence="2" type="ORF">MNBD_CHLOROFLEXI01-4646</name>
</gene>
<dbReference type="InterPro" id="IPR017946">
    <property type="entry name" value="PLC-like_Pdiesterase_TIM-brl"/>
</dbReference>
<dbReference type="GO" id="GO:0008889">
    <property type="term" value="F:glycerophosphodiester phosphodiesterase activity"/>
    <property type="evidence" value="ECO:0007669"/>
    <property type="project" value="UniProtKB-EC"/>
</dbReference>
<dbReference type="EMBL" id="UOEU01000915">
    <property type="protein sequence ID" value="VAW42386.1"/>
    <property type="molecule type" value="Genomic_DNA"/>
</dbReference>
<dbReference type="AlphaFoldDB" id="A0A3B0WCV1"/>
<dbReference type="PANTHER" id="PTHR46211:SF1">
    <property type="entry name" value="GLYCEROPHOSPHODIESTER PHOSPHODIESTERASE, CYTOPLASMIC"/>
    <property type="match status" value="1"/>
</dbReference>
<feature type="non-terminal residue" evidence="2">
    <location>
        <position position="177"/>
    </location>
</feature>
<protein>
    <submittedName>
        <fullName evidence="2">Glycerophosphoryl diester phosphodiesterase</fullName>
        <ecNumber evidence="2">3.1.4.46</ecNumber>
    </submittedName>
</protein>
<dbReference type="PROSITE" id="PS51704">
    <property type="entry name" value="GP_PDE"/>
    <property type="match status" value="1"/>
</dbReference>
<dbReference type="PANTHER" id="PTHR46211">
    <property type="entry name" value="GLYCEROPHOSPHORYL DIESTER PHOSPHODIESTERASE"/>
    <property type="match status" value="1"/>
</dbReference>
<dbReference type="EC" id="3.1.4.46" evidence="2"/>
<sequence>MDWSSGKRPLIIAHRGASAEAPENTLAAFALAQAQGADGIELDIQLSADGWPVVMHNFTLERTTNGRGKVQDFTVAELQALDAGEGQQIPTLDEVFETLGPHFLYNVELKTAASQDNGLAAAVADRIQAHNLERQTIVSSFNPWAIRWSRRHLTRSTWVAHLSWKQGLTKYKYWLVP</sequence>
<keyword evidence="2" id="KW-0378">Hydrolase</keyword>
<reference evidence="2" key="1">
    <citation type="submission" date="2018-06" db="EMBL/GenBank/DDBJ databases">
        <authorList>
            <person name="Zhirakovskaya E."/>
        </authorList>
    </citation>
    <scope>NUCLEOTIDE SEQUENCE</scope>
</reference>
<proteinExistence type="predicted"/>
<dbReference type="InterPro" id="IPR030395">
    <property type="entry name" value="GP_PDE_dom"/>
</dbReference>